<dbReference type="SMR" id="A0A3G4ZSP6"/>
<dbReference type="GO" id="GO:0004813">
    <property type="term" value="F:alanine-tRNA ligase activity"/>
    <property type="evidence" value="ECO:0007669"/>
    <property type="project" value="UniProtKB-EC"/>
</dbReference>
<keyword evidence="6" id="KW-0547">Nucleotide-binding</keyword>
<dbReference type="GO" id="GO:0000049">
    <property type="term" value="F:tRNA binding"/>
    <property type="evidence" value="ECO:0007669"/>
    <property type="project" value="UniProtKB-KW"/>
</dbReference>
<dbReference type="InterPro" id="IPR002318">
    <property type="entry name" value="Ala-tRNA-lgiase_IIc"/>
</dbReference>
<dbReference type="GO" id="GO:0002161">
    <property type="term" value="F:aminoacyl-tRNA deacylase activity"/>
    <property type="evidence" value="ECO:0007669"/>
    <property type="project" value="TreeGrafter"/>
</dbReference>
<protein>
    <recommendedName>
        <fullName evidence="2">alanine--tRNA ligase</fullName>
        <ecNumber evidence="2">6.1.1.7</ecNumber>
    </recommendedName>
</protein>
<evidence type="ECO:0000256" key="1">
    <source>
        <dbReference type="ARBA" id="ARBA00008226"/>
    </source>
</evidence>
<keyword evidence="5" id="KW-0479">Metal-binding</keyword>
<name>A0A3G4ZSP6_9VIRU</name>
<dbReference type="PROSITE" id="PS50860">
    <property type="entry name" value="AA_TRNA_LIGASE_II_ALA"/>
    <property type="match status" value="1"/>
</dbReference>
<proteinExistence type="inferred from homology"/>
<dbReference type="GO" id="GO:0046872">
    <property type="term" value="F:metal ion binding"/>
    <property type="evidence" value="ECO:0007669"/>
    <property type="project" value="UniProtKB-KW"/>
</dbReference>
<feature type="compositionally biased region" description="Basic and acidic residues" evidence="12">
    <location>
        <begin position="443"/>
        <end position="456"/>
    </location>
</feature>
<dbReference type="PRINTS" id="PR00980">
    <property type="entry name" value="TRNASYNTHALA"/>
</dbReference>
<evidence type="ECO:0000256" key="9">
    <source>
        <dbReference type="ARBA" id="ARBA00022884"/>
    </source>
</evidence>
<evidence type="ECO:0000256" key="7">
    <source>
        <dbReference type="ARBA" id="ARBA00022833"/>
    </source>
</evidence>
<feature type="region of interest" description="Disordered" evidence="12">
    <location>
        <begin position="443"/>
        <end position="464"/>
    </location>
</feature>
<gene>
    <name evidence="14" type="ORF">Terrestrivirus7_12</name>
</gene>
<evidence type="ECO:0000256" key="5">
    <source>
        <dbReference type="ARBA" id="ARBA00022723"/>
    </source>
</evidence>
<evidence type="ECO:0000313" key="14">
    <source>
        <dbReference type="EMBL" id="AYV76459.1"/>
    </source>
</evidence>
<keyword evidence="7" id="KW-0862">Zinc</keyword>
<dbReference type="InterPro" id="IPR018162">
    <property type="entry name" value="Ala-tRNA-ligase_IIc_anticod-bd"/>
</dbReference>
<feature type="domain" description="Alanyl-transfer RNA synthetases family profile" evidence="13">
    <location>
        <begin position="2"/>
        <end position="464"/>
    </location>
</feature>
<evidence type="ECO:0000256" key="12">
    <source>
        <dbReference type="SAM" id="MobiDB-lite"/>
    </source>
</evidence>
<dbReference type="Gene3D" id="3.30.930.10">
    <property type="entry name" value="Bira Bifunctional Protein, Domain 2"/>
    <property type="match status" value="1"/>
</dbReference>
<evidence type="ECO:0000256" key="11">
    <source>
        <dbReference type="ARBA" id="ARBA00023146"/>
    </source>
</evidence>
<accession>A0A3G4ZSP6</accession>
<keyword evidence="8" id="KW-0067">ATP-binding</keyword>
<dbReference type="SUPFAM" id="SSF55681">
    <property type="entry name" value="Class II aaRS and biotin synthetases"/>
    <property type="match status" value="1"/>
</dbReference>
<keyword evidence="11" id="KW-0030">Aminoacyl-tRNA synthetase</keyword>
<dbReference type="Pfam" id="PF01411">
    <property type="entry name" value="tRNA-synt_2c"/>
    <property type="match status" value="1"/>
</dbReference>
<dbReference type="GO" id="GO:0005524">
    <property type="term" value="F:ATP binding"/>
    <property type="evidence" value="ECO:0007669"/>
    <property type="project" value="UniProtKB-KW"/>
</dbReference>
<dbReference type="InterPro" id="IPR045864">
    <property type="entry name" value="aa-tRNA-synth_II/BPL/LPL"/>
</dbReference>
<reference evidence="14" key="1">
    <citation type="submission" date="2018-10" db="EMBL/GenBank/DDBJ databases">
        <title>Hidden diversity of soil giant viruses.</title>
        <authorList>
            <person name="Schulz F."/>
            <person name="Alteio L."/>
            <person name="Goudeau D."/>
            <person name="Ryan E.M."/>
            <person name="Malmstrom R.R."/>
            <person name="Blanchard J."/>
            <person name="Woyke T."/>
        </authorList>
    </citation>
    <scope>NUCLEOTIDE SEQUENCE</scope>
    <source>
        <strain evidence="14">TEV1</strain>
    </source>
</reference>
<keyword evidence="9" id="KW-0694">RNA-binding</keyword>
<keyword evidence="4 14" id="KW-0436">Ligase</keyword>
<evidence type="ECO:0000256" key="8">
    <source>
        <dbReference type="ARBA" id="ARBA00022840"/>
    </source>
</evidence>
<comment type="similarity">
    <text evidence="1">Belongs to the class-II aminoacyl-tRNA synthetase family.</text>
</comment>
<dbReference type="InterPro" id="IPR018164">
    <property type="entry name" value="Ala-tRNA-synth_IIc_N"/>
</dbReference>
<dbReference type="PANTHER" id="PTHR11777">
    <property type="entry name" value="ALANYL-TRNA SYNTHETASE"/>
    <property type="match status" value="1"/>
</dbReference>
<dbReference type="FunFam" id="3.30.930.10:FF:000011">
    <property type="entry name" value="Alanine--tRNA ligase, cytoplasmic"/>
    <property type="match status" value="1"/>
</dbReference>
<sequence>MWTKENVKRTFTEYFEKEKHILVRQSSLIPPNNDTSILFTNSGMNQFKPIFIGTESPDKLGSNFVCNIQRCIRAGGKHNDFDQVGKDTYHHSMFEMMGNWNFNCDGNNTKFKQDAIKHAWHLLVDIFGLDPNRIYVTYFSGFNGSQVLDADTETKNIWKQYLSDNRILPFEKENFWEMAEVGPCGSCTEIHYDLIGNRDTADLVNKDDPTVIELWNLVFMEYERKIDGSFVNLKYKHVDTGMGFERLVCVLQGKTSNYDTDIFKEIFDKIYIITNTPLNDETMTAYRVISDHIRSIIFSLNDDITPSSKGRGAIIHKLFERAFHYACLYLNARPTFMTELTEELKNYFINEESSIASKWNLITYIIAEEEFKIGKTMIKSVSSFKTIIERGDKTINDDDVVLLKGRDINMMTIIQFAKDNEYKIMCEIEQIFEGTELLKTKKQAKAERRKERREQNDQQVDDTN</sequence>
<dbReference type="SUPFAM" id="SSF101353">
    <property type="entry name" value="Putative anticodon-binding domain of alanyl-tRNA synthetase (AlaRS)"/>
    <property type="match status" value="1"/>
</dbReference>
<evidence type="ECO:0000256" key="6">
    <source>
        <dbReference type="ARBA" id="ARBA00022741"/>
    </source>
</evidence>
<evidence type="ECO:0000256" key="10">
    <source>
        <dbReference type="ARBA" id="ARBA00022917"/>
    </source>
</evidence>
<evidence type="ECO:0000259" key="13">
    <source>
        <dbReference type="PROSITE" id="PS50860"/>
    </source>
</evidence>
<dbReference type="EC" id="6.1.1.7" evidence="2"/>
<dbReference type="PANTHER" id="PTHR11777:SF9">
    <property type="entry name" value="ALANINE--TRNA LIGASE, CYTOPLASMIC"/>
    <property type="match status" value="1"/>
</dbReference>
<keyword evidence="3" id="KW-0820">tRNA-binding</keyword>
<dbReference type="InterPro" id="IPR050058">
    <property type="entry name" value="Ala-tRNA_ligase"/>
</dbReference>
<evidence type="ECO:0000256" key="2">
    <source>
        <dbReference type="ARBA" id="ARBA00013168"/>
    </source>
</evidence>
<evidence type="ECO:0000256" key="4">
    <source>
        <dbReference type="ARBA" id="ARBA00022598"/>
    </source>
</evidence>
<evidence type="ECO:0000256" key="3">
    <source>
        <dbReference type="ARBA" id="ARBA00022555"/>
    </source>
</evidence>
<dbReference type="EMBL" id="MK071985">
    <property type="protein sequence ID" value="AYV76459.1"/>
    <property type="molecule type" value="Genomic_DNA"/>
</dbReference>
<dbReference type="CDD" id="cd00673">
    <property type="entry name" value="AlaRS_core"/>
    <property type="match status" value="1"/>
</dbReference>
<dbReference type="InterPro" id="IPR018165">
    <property type="entry name" value="Ala-tRNA-synth_IIc_core"/>
</dbReference>
<organism evidence="14">
    <name type="scientific">Terrestrivirus sp</name>
    <dbReference type="NCBI Taxonomy" id="2487775"/>
    <lineage>
        <taxon>Viruses</taxon>
        <taxon>Varidnaviria</taxon>
        <taxon>Bamfordvirae</taxon>
        <taxon>Nucleocytoviricota</taxon>
        <taxon>Megaviricetes</taxon>
        <taxon>Imitervirales</taxon>
        <taxon>Mimiviridae</taxon>
        <taxon>Klosneuvirinae</taxon>
    </lineage>
</organism>
<keyword evidence="10" id="KW-0648">Protein biosynthesis</keyword>